<proteinExistence type="predicted"/>
<gene>
    <name evidence="1" type="ORF">SDC9_00767</name>
</gene>
<evidence type="ECO:0008006" key="2">
    <source>
        <dbReference type="Google" id="ProtNLM"/>
    </source>
</evidence>
<dbReference type="AlphaFoldDB" id="A0A644SKZ5"/>
<comment type="caution">
    <text evidence="1">The sequence shown here is derived from an EMBL/GenBank/DDBJ whole genome shotgun (WGS) entry which is preliminary data.</text>
</comment>
<protein>
    <recommendedName>
        <fullName evidence="2">Lipoprotein</fullName>
    </recommendedName>
</protein>
<organism evidence="1">
    <name type="scientific">bioreactor metagenome</name>
    <dbReference type="NCBI Taxonomy" id="1076179"/>
    <lineage>
        <taxon>unclassified sequences</taxon>
        <taxon>metagenomes</taxon>
        <taxon>ecological metagenomes</taxon>
    </lineage>
</organism>
<reference evidence="1" key="1">
    <citation type="submission" date="2019-08" db="EMBL/GenBank/DDBJ databases">
        <authorList>
            <person name="Kucharzyk K."/>
            <person name="Murdoch R.W."/>
            <person name="Higgins S."/>
            <person name="Loffler F."/>
        </authorList>
    </citation>
    <scope>NUCLEOTIDE SEQUENCE</scope>
</reference>
<evidence type="ECO:0000313" key="1">
    <source>
        <dbReference type="EMBL" id="MPL55296.1"/>
    </source>
</evidence>
<name>A0A644SKZ5_9ZZZZ</name>
<dbReference type="EMBL" id="VSSQ01000001">
    <property type="protein sequence ID" value="MPL55296.1"/>
    <property type="molecule type" value="Genomic_DNA"/>
</dbReference>
<accession>A0A644SKZ5</accession>
<sequence length="144" mass="17313">MKHLKLLLFLVFSITFSSCSEVNSENPKEIFELWTGSELPKDIELVNGKYWESAHWSKEYEVYAEIKSTENWWNDFKNNNQLEDFKSSLNNDIEEKFFKNKNEEIIKQPNWFKPEKSSEIYIKGSSEFFWNPKTNTIFIHEIQL</sequence>
<dbReference type="PROSITE" id="PS51257">
    <property type="entry name" value="PROKAR_LIPOPROTEIN"/>
    <property type="match status" value="1"/>
</dbReference>